<dbReference type="PANTHER" id="PTHR33215">
    <property type="entry name" value="PROTEIN DISTAL ANTENNA"/>
    <property type="match status" value="1"/>
</dbReference>
<dbReference type="Proteomes" id="UP000017881">
    <property type="component" value="Chromosome"/>
</dbReference>
<dbReference type="Pfam" id="PF01527">
    <property type="entry name" value="HTH_Tnp_1"/>
    <property type="match status" value="1"/>
</dbReference>
<dbReference type="PANTHER" id="PTHR33215:SF13">
    <property type="entry name" value="PROTEIN DISTAL ANTENNA"/>
    <property type="match status" value="1"/>
</dbReference>
<accession>R4VIT5</accession>
<dbReference type="GO" id="GO:0003677">
    <property type="term" value="F:DNA binding"/>
    <property type="evidence" value="ECO:0007669"/>
    <property type="project" value="InterPro"/>
</dbReference>
<dbReference type="InterPro" id="IPR051839">
    <property type="entry name" value="RD_transcriptional_regulator"/>
</dbReference>
<proteinExistence type="inferred from homology"/>
<gene>
    <name evidence="2" type="ORF">SPISAL_02025</name>
</gene>
<dbReference type="AlphaFoldDB" id="R4VIT5"/>
<name>R4VIT5_9GAMM</name>
<comment type="similarity">
    <text evidence="1">Belongs to the transposase 8 family.</text>
</comment>
<protein>
    <submittedName>
        <fullName evidence="2">ISxac3 transposase</fullName>
    </submittedName>
</protein>
<dbReference type="GO" id="GO:0006313">
    <property type="term" value="P:DNA transposition"/>
    <property type="evidence" value="ECO:0007669"/>
    <property type="project" value="InterPro"/>
</dbReference>
<dbReference type="HOGENOM" id="CLU_027402_33_2_6"/>
<dbReference type="EMBL" id="CP005963">
    <property type="protein sequence ID" value="AGM40502.1"/>
    <property type="molecule type" value="Genomic_DNA"/>
</dbReference>
<sequence length="106" mass="11905">MGQKRRRFSRELKEEAVELASRPDVTIKDVANDLGIHRSVLERWCRASNTAGEDSFPGKGQPREKGVARLRRELARVRKEQDFLREAAAFFASASPAVPGDPTLSR</sequence>
<evidence type="ECO:0000313" key="3">
    <source>
        <dbReference type="Proteomes" id="UP000017881"/>
    </source>
</evidence>
<dbReference type="KEGG" id="ssal:SPISAL_02025"/>
<evidence type="ECO:0000313" key="2">
    <source>
        <dbReference type="EMBL" id="AGM40502.1"/>
    </source>
</evidence>
<reference evidence="2 3" key="1">
    <citation type="journal article" date="2013" name="Genome Announc.">
        <title>Draft Genome of Spiribacter salinus M19-40, an Abundant Gammaproteobacterium in Aquatic Hypersaline Environments.</title>
        <authorList>
            <person name="Leon M.J."/>
            <person name="Ghai R."/>
            <person name="Fernandez A.B."/>
            <person name="Sanchez-Porro C."/>
            <person name="Rodriguez-Valera F."/>
            <person name="Ventosa A."/>
        </authorList>
    </citation>
    <scope>NUCLEOTIDE SEQUENCE [LARGE SCALE GENOMIC DNA]</scope>
    <source>
        <strain evidence="2">M19-40</strain>
    </source>
</reference>
<dbReference type="SUPFAM" id="SSF46689">
    <property type="entry name" value="Homeodomain-like"/>
    <property type="match status" value="1"/>
</dbReference>
<keyword evidence="3" id="KW-1185">Reference proteome</keyword>
<dbReference type="eggNOG" id="COG2963">
    <property type="taxonomic scope" value="Bacteria"/>
</dbReference>
<dbReference type="InterPro" id="IPR009057">
    <property type="entry name" value="Homeodomain-like_sf"/>
</dbReference>
<dbReference type="GO" id="GO:0004803">
    <property type="term" value="F:transposase activity"/>
    <property type="evidence" value="ECO:0007669"/>
    <property type="project" value="InterPro"/>
</dbReference>
<dbReference type="InterPro" id="IPR002514">
    <property type="entry name" value="Transposase_8"/>
</dbReference>
<evidence type="ECO:0000256" key="1">
    <source>
        <dbReference type="ARBA" id="ARBA00009964"/>
    </source>
</evidence>
<dbReference type="Gene3D" id="1.10.10.60">
    <property type="entry name" value="Homeodomain-like"/>
    <property type="match status" value="1"/>
</dbReference>
<organism evidence="2 3">
    <name type="scientific">Spiribacter salinus M19-40</name>
    <dbReference type="NCBI Taxonomy" id="1260251"/>
    <lineage>
        <taxon>Bacteria</taxon>
        <taxon>Pseudomonadati</taxon>
        <taxon>Pseudomonadota</taxon>
        <taxon>Gammaproteobacteria</taxon>
        <taxon>Chromatiales</taxon>
        <taxon>Ectothiorhodospiraceae</taxon>
        <taxon>Spiribacter</taxon>
    </lineage>
</organism>